<dbReference type="AlphaFoldDB" id="A0A117IWG2"/>
<proteinExistence type="predicted"/>
<dbReference type="OrthoDB" id="4462506at2"/>
<protein>
    <recommendedName>
        <fullName evidence="3">DUF2617 domain-containing protein</fullName>
    </recommendedName>
</protein>
<evidence type="ECO:0000313" key="1">
    <source>
        <dbReference type="EMBL" id="KUH38825.1"/>
    </source>
</evidence>
<evidence type="ECO:0000313" key="2">
    <source>
        <dbReference type="Proteomes" id="UP000054011"/>
    </source>
</evidence>
<accession>A0A117IWG2</accession>
<dbReference type="Pfam" id="PF10936">
    <property type="entry name" value="DUF2617"/>
    <property type="match status" value="1"/>
</dbReference>
<dbReference type="STRING" id="936756.ATE80_10370"/>
<sequence length="165" mass="17690">MNGIVLDTPYLDTDADQLSFALGLPSRGALAERTVTVAGVEVHLRLLGASHQVFAGPVRETVACLPGSAPRGLPESAARDFDGRRYSFGARTQTLDAAAFGAEVARIRDRADAHPRALYGLFPGSVDAVTALTVDADDTGLSWRTWHTYPGSRRIVATRSRLEAR</sequence>
<comment type="caution">
    <text evidence="1">The sequence shown here is derived from an EMBL/GenBank/DDBJ whole genome shotgun (WGS) entry which is preliminary data.</text>
</comment>
<dbReference type="EMBL" id="LNSV01000020">
    <property type="protein sequence ID" value="KUH38825.1"/>
    <property type="molecule type" value="Genomic_DNA"/>
</dbReference>
<evidence type="ECO:0008006" key="3">
    <source>
        <dbReference type="Google" id="ProtNLM"/>
    </source>
</evidence>
<dbReference type="InterPro" id="IPR024486">
    <property type="entry name" value="DUF2617"/>
</dbReference>
<dbReference type="RefSeq" id="WP_058941884.1">
    <property type="nucleotide sequence ID" value="NZ_LNSV01000020.1"/>
</dbReference>
<keyword evidence="2" id="KW-1185">Reference proteome</keyword>
<reference evidence="1 2" key="1">
    <citation type="submission" date="2015-11" db="EMBL/GenBank/DDBJ databases">
        <title>Genome-wide analysis reveals the secondary metabolome in Streptomyces kanasensis ZX01.</title>
        <authorList>
            <person name="Zhang G."/>
            <person name="Han L."/>
            <person name="Feng J."/>
            <person name="Zhang X."/>
        </authorList>
    </citation>
    <scope>NUCLEOTIDE SEQUENCE [LARGE SCALE GENOMIC DNA]</scope>
    <source>
        <strain evidence="1 2">ZX01</strain>
    </source>
</reference>
<name>A0A117IWG2_9ACTN</name>
<gene>
    <name evidence="1" type="ORF">ATE80_10370</name>
</gene>
<organism evidence="1 2">
    <name type="scientific">Streptomyces kanasensis</name>
    <dbReference type="NCBI Taxonomy" id="936756"/>
    <lineage>
        <taxon>Bacteria</taxon>
        <taxon>Bacillati</taxon>
        <taxon>Actinomycetota</taxon>
        <taxon>Actinomycetes</taxon>
        <taxon>Kitasatosporales</taxon>
        <taxon>Streptomycetaceae</taxon>
        <taxon>Streptomyces</taxon>
    </lineage>
</organism>
<dbReference type="Proteomes" id="UP000054011">
    <property type="component" value="Unassembled WGS sequence"/>
</dbReference>